<dbReference type="VEuPathDB" id="FungiDB:TERG_11853"/>
<proteinExistence type="predicted"/>
<protein>
    <recommendedName>
        <fullName evidence="4">WAP domain-containing protein</fullName>
    </recommendedName>
</protein>
<dbReference type="HOGENOM" id="CLU_1876919_0_0_1"/>
<feature type="chain" id="PRO_5001752117" description="WAP domain-containing protein" evidence="1">
    <location>
        <begin position="18"/>
        <end position="136"/>
    </location>
</feature>
<dbReference type="RefSeq" id="XP_047605674.1">
    <property type="nucleotide sequence ID" value="XM_047750901.1"/>
</dbReference>
<sequence>MQLCKLAVLFLSSAVLAAPAPAPAPAAAPVAAPAPAPAPAPESAAVSPEMFKRVPLCFKNGSHCEHNDECCTNKCLVPNDPRKAYCGDGGVSTRLLGTFGFFNMTYDFGFDFNQINQLLPSIISINININNIYINK</sequence>
<dbReference type="AlphaFoldDB" id="A0A080WF68"/>
<dbReference type="OrthoDB" id="4174235at2759"/>
<gene>
    <name evidence="2" type="ORF">TERG_11853</name>
</gene>
<dbReference type="EMBL" id="GG700649">
    <property type="protein sequence ID" value="KFL60886.1"/>
    <property type="molecule type" value="Genomic_DNA"/>
</dbReference>
<name>A0A080WF68_TRIRC</name>
<dbReference type="Proteomes" id="UP000008864">
    <property type="component" value="Unassembled WGS sequence"/>
</dbReference>
<reference evidence="3" key="1">
    <citation type="journal article" date="2012" name="MBio">
        <title>Comparative genome analysis of Trichophyton rubrum and related dermatophytes reveals candidate genes involved in infection.</title>
        <authorList>
            <person name="Martinez D.A."/>
            <person name="Oliver B.G."/>
            <person name="Graeser Y."/>
            <person name="Goldberg J.M."/>
            <person name="Li W."/>
            <person name="Martinez-Rossi N.M."/>
            <person name="Monod M."/>
            <person name="Shelest E."/>
            <person name="Barton R.C."/>
            <person name="Birch E."/>
            <person name="Brakhage A.A."/>
            <person name="Chen Z."/>
            <person name="Gurr S.J."/>
            <person name="Heiman D."/>
            <person name="Heitman J."/>
            <person name="Kosti I."/>
            <person name="Rossi A."/>
            <person name="Saif S."/>
            <person name="Samalova M."/>
            <person name="Saunders C.W."/>
            <person name="Shea T."/>
            <person name="Summerbell R.C."/>
            <person name="Xu J."/>
            <person name="Young S."/>
            <person name="Zeng Q."/>
            <person name="Birren B.W."/>
            <person name="Cuomo C.A."/>
            <person name="White T.C."/>
        </authorList>
    </citation>
    <scope>NUCLEOTIDE SEQUENCE [LARGE SCALE GENOMIC DNA]</scope>
    <source>
        <strain evidence="3">ATCC MYA-4607 / CBS 118892</strain>
    </source>
</reference>
<keyword evidence="1" id="KW-0732">Signal</keyword>
<dbReference type="InParanoid" id="A0A080WF68"/>
<evidence type="ECO:0008006" key="4">
    <source>
        <dbReference type="Google" id="ProtNLM"/>
    </source>
</evidence>
<organism evidence="2 3">
    <name type="scientific">Trichophyton rubrum (strain ATCC MYA-4607 / CBS 118892)</name>
    <name type="common">Athlete's foot fungus</name>
    <dbReference type="NCBI Taxonomy" id="559305"/>
    <lineage>
        <taxon>Eukaryota</taxon>
        <taxon>Fungi</taxon>
        <taxon>Dikarya</taxon>
        <taxon>Ascomycota</taxon>
        <taxon>Pezizomycotina</taxon>
        <taxon>Eurotiomycetes</taxon>
        <taxon>Eurotiomycetidae</taxon>
        <taxon>Onygenales</taxon>
        <taxon>Arthrodermataceae</taxon>
        <taxon>Trichophyton</taxon>
    </lineage>
</organism>
<accession>A0A080WF68</accession>
<feature type="signal peptide" evidence="1">
    <location>
        <begin position="1"/>
        <end position="17"/>
    </location>
</feature>
<evidence type="ECO:0000313" key="3">
    <source>
        <dbReference type="Proteomes" id="UP000008864"/>
    </source>
</evidence>
<dbReference type="GeneID" id="71777211"/>
<keyword evidence="3" id="KW-1185">Reference proteome</keyword>
<dbReference type="OMA" id="HNDECCT"/>
<evidence type="ECO:0000313" key="2">
    <source>
        <dbReference type="EMBL" id="KFL60886.1"/>
    </source>
</evidence>
<evidence type="ECO:0000256" key="1">
    <source>
        <dbReference type="SAM" id="SignalP"/>
    </source>
</evidence>